<sequence length="690" mass="78054">MSSDSTFYINNFKKIDKRPNPTGGLFINENLVHLNFSSPNHLLGRTETSVTQVKLHSEGSQIIPIHNDSEKLVGFSYDGRTRAAIRSIPFSSTMPIGTPKITKGEQSNVVFLEVFKDSELISNEILTEENGDFQTHPTITSGLLVSPNSRYIAWIAATKKKDARKSLLGYKVKTYDYRDYGEDIDGVYGTNLVIFDTETSNTKVIGSPEKHGACKFTFASENIIVLQAVDLTSPQIAGIRSYQNRPFHLFAVDISNTEKIEFKPLLNDQSKIYLNPKAFEVKSDNNEKYSRIYIERFVDDFGGHNGPSHFASFKLNLNDLTASEYKESKELYQVVQVPYHPFIDEKTVCITISERCSINPIIINLDTFETRQLIEGTKAAVYVDDYRNGKYLIRTSSLTETGRYAILTNDEIEYLTESTKFEELQSKILLNDNYNDALLIIAPGEKKKFIVSPHGGPHGNYANSFVREYAFFALCGYSIALVNYRGSIAYPIDVQKSLPGHCGDQDVKDCVDIISQIKDQFPVEKVGIYGHSHGGYLSSHMAGQHPELIDFSVASAPVTNFVSSYYTCDIPDWALYESGVRRECDGDWEMDEESFHKMWMASSVRFAKNAKVPLLLIHGRKDRRVDMIQAVDFYLAMKRNGNPVKMILYDLVGHSVKLSSCNDDRLVNIIEFANDPKAYLEKDDNEFYEE</sequence>
<evidence type="ECO:0000313" key="4">
    <source>
        <dbReference type="Proteomes" id="UP001470230"/>
    </source>
</evidence>
<dbReference type="InterPro" id="IPR001375">
    <property type="entry name" value="Peptidase_S9_cat"/>
</dbReference>
<organism evidence="3 4">
    <name type="scientific">Tritrichomonas musculus</name>
    <dbReference type="NCBI Taxonomy" id="1915356"/>
    <lineage>
        <taxon>Eukaryota</taxon>
        <taxon>Metamonada</taxon>
        <taxon>Parabasalia</taxon>
        <taxon>Tritrichomonadida</taxon>
        <taxon>Tritrichomonadidae</taxon>
        <taxon>Tritrichomonas</taxon>
    </lineage>
</organism>
<evidence type="ECO:0000256" key="1">
    <source>
        <dbReference type="ARBA" id="ARBA00022801"/>
    </source>
</evidence>
<dbReference type="SUPFAM" id="SSF53474">
    <property type="entry name" value="alpha/beta-Hydrolases"/>
    <property type="match status" value="1"/>
</dbReference>
<comment type="caution">
    <text evidence="3">The sequence shown here is derived from an EMBL/GenBank/DDBJ whole genome shotgun (WGS) entry which is preliminary data.</text>
</comment>
<protein>
    <recommendedName>
        <fullName evidence="2">Peptidase S9 prolyl oligopeptidase catalytic domain-containing protein</fullName>
    </recommendedName>
</protein>
<reference evidence="3 4" key="1">
    <citation type="submission" date="2024-04" db="EMBL/GenBank/DDBJ databases">
        <title>Tritrichomonas musculus Genome.</title>
        <authorList>
            <person name="Alves-Ferreira E."/>
            <person name="Grigg M."/>
            <person name="Lorenzi H."/>
            <person name="Galac M."/>
        </authorList>
    </citation>
    <scope>NUCLEOTIDE SEQUENCE [LARGE SCALE GENOMIC DNA]</scope>
    <source>
        <strain evidence="3 4">EAF2021</strain>
    </source>
</reference>
<dbReference type="PANTHER" id="PTHR42776:SF4">
    <property type="entry name" value="ACYLAMINO-ACID-RELEASING ENZYME"/>
    <property type="match status" value="1"/>
</dbReference>
<dbReference type="Pfam" id="PF00326">
    <property type="entry name" value="Peptidase_S9"/>
    <property type="match status" value="1"/>
</dbReference>
<proteinExistence type="predicted"/>
<dbReference type="Proteomes" id="UP001470230">
    <property type="component" value="Unassembled WGS sequence"/>
</dbReference>
<dbReference type="InterPro" id="IPR029058">
    <property type="entry name" value="AB_hydrolase_fold"/>
</dbReference>
<dbReference type="Gene3D" id="3.40.50.1820">
    <property type="entry name" value="alpha/beta hydrolase"/>
    <property type="match status" value="1"/>
</dbReference>
<evidence type="ECO:0000313" key="3">
    <source>
        <dbReference type="EMBL" id="KAK8838275.1"/>
    </source>
</evidence>
<evidence type="ECO:0000259" key="2">
    <source>
        <dbReference type="Pfam" id="PF00326"/>
    </source>
</evidence>
<keyword evidence="1" id="KW-0378">Hydrolase</keyword>
<dbReference type="EMBL" id="JAPFFF010000056">
    <property type="protein sequence ID" value="KAK8838275.1"/>
    <property type="molecule type" value="Genomic_DNA"/>
</dbReference>
<accession>A0ABR2GWG6</accession>
<feature type="domain" description="Peptidase S9 prolyl oligopeptidase catalytic" evidence="2">
    <location>
        <begin position="465"/>
        <end position="673"/>
    </location>
</feature>
<gene>
    <name evidence="3" type="ORF">M9Y10_035696</name>
</gene>
<name>A0ABR2GWG6_9EUKA</name>
<dbReference type="PANTHER" id="PTHR42776">
    <property type="entry name" value="SERINE PEPTIDASE S9 FAMILY MEMBER"/>
    <property type="match status" value="1"/>
</dbReference>
<keyword evidence="4" id="KW-1185">Reference proteome</keyword>